<dbReference type="Proteomes" id="UP000033411">
    <property type="component" value="Unassembled WGS sequence"/>
</dbReference>
<evidence type="ECO:0000313" key="3">
    <source>
        <dbReference type="Proteomes" id="UP000033411"/>
    </source>
</evidence>
<comment type="caution">
    <text evidence="2">The sequence shown here is derived from an EMBL/GenBank/DDBJ whole genome shotgun (WGS) entry which is preliminary data.</text>
</comment>
<organism evidence="2 3">
    <name type="scientific">Devosia epidermidihirudinis</name>
    <dbReference type="NCBI Taxonomy" id="1293439"/>
    <lineage>
        <taxon>Bacteria</taxon>
        <taxon>Pseudomonadati</taxon>
        <taxon>Pseudomonadota</taxon>
        <taxon>Alphaproteobacteria</taxon>
        <taxon>Hyphomicrobiales</taxon>
        <taxon>Devosiaceae</taxon>
        <taxon>Devosia</taxon>
    </lineage>
</organism>
<dbReference type="STRING" id="1293439.WH87_06700"/>
<keyword evidence="1" id="KW-0732">Signal</keyword>
<dbReference type="AlphaFoldDB" id="A0A0F5QGG8"/>
<accession>A0A0F5QGG8</accession>
<name>A0A0F5QGG8_9HYPH</name>
<evidence type="ECO:0000256" key="1">
    <source>
        <dbReference type="SAM" id="SignalP"/>
    </source>
</evidence>
<evidence type="ECO:0000313" key="2">
    <source>
        <dbReference type="EMBL" id="KKC39808.1"/>
    </source>
</evidence>
<proteinExistence type="predicted"/>
<reference evidence="2 3" key="1">
    <citation type="submission" date="2015-03" db="EMBL/GenBank/DDBJ databases">
        <authorList>
            <person name="Lepp D."/>
            <person name="Hassan Y.I."/>
            <person name="Li X.-Z."/>
            <person name="Zhou T."/>
        </authorList>
    </citation>
    <scope>NUCLEOTIDE SEQUENCE [LARGE SCALE GENOMIC DNA]</scope>
    <source>
        <strain evidence="2 3">E84</strain>
    </source>
</reference>
<protein>
    <recommendedName>
        <fullName evidence="4">PepSY domain-containing protein</fullName>
    </recommendedName>
</protein>
<dbReference type="PATRIC" id="fig|1293439.3.peg.907"/>
<keyword evidence="3" id="KW-1185">Reference proteome</keyword>
<feature type="signal peptide" evidence="1">
    <location>
        <begin position="1"/>
        <end position="26"/>
    </location>
</feature>
<dbReference type="EMBL" id="LANJ01000011">
    <property type="protein sequence ID" value="KKC39808.1"/>
    <property type="molecule type" value="Genomic_DNA"/>
</dbReference>
<gene>
    <name evidence="2" type="ORF">WH87_06700</name>
</gene>
<feature type="chain" id="PRO_5002494776" description="PepSY domain-containing protein" evidence="1">
    <location>
        <begin position="27"/>
        <end position="93"/>
    </location>
</feature>
<sequence length="93" mass="9253">MKNPMSKLLVPIVLALGLVSAGAANAACLDKAAINQAVASGQIKSLATVLAEAGVDGSATVTNAEVCEQGGLVWKVGVVMQDGTAQNMTLSAQ</sequence>
<evidence type="ECO:0008006" key="4">
    <source>
        <dbReference type="Google" id="ProtNLM"/>
    </source>
</evidence>